<evidence type="ECO:0000259" key="5">
    <source>
        <dbReference type="SMART" id="SM01043"/>
    </source>
</evidence>
<evidence type="ECO:0000256" key="3">
    <source>
        <dbReference type="ARBA" id="ARBA00023163"/>
    </source>
</evidence>
<keyword evidence="2" id="KW-0805">Transcription regulation</keyword>
<dbReference type="GO" id="GO:0003677">
    <property type="term" value="F:DNA binding"/>
    <property type="evidence" value="ECO:0007669"/>
    <property type="project" value="InterPro"/>
</dbReference>
<dbReference type="Gene3D" id="1.10.10.10">
    <property type="entry name" value="Winged helix-like DNA-binding domain superfamily/Winged helix DNA-binding domain"/>
    <property type="match status" value="1"/>
</dbReference>
<dbReference type="SUPFAM" id="SSF52540">
    <property type="entry name" value="P-loop containing nucleoside triphosphate hydrolases"/>
    <property type="match status" value="1"/>
</dbReference>
<dbReference type="EMBL" id="JABXJJ020000032">
    <property type="protein sequence ID" value="MDI5972445.1"/>
    <property type="molecule type" value="Genomic_DNA"/>
</dbReference>
<evidence type="ECO:0000313" key="6">
    <source>
        <dbReference type="EMBL" id="MDI5972445.1"/>
    </source>
</evidence>
<feature type="compositionally biased region" description="Low complexity" evidence="4">
    <location>
        <begin position="425"/>
        <end position="438"/>
    </location>
</feature>
<comment type="caution">
    <text evidence="6">The sequence shown here is derived from an EMBL/GenBank/DDBJ whole genome shotgun (WGS) entry which is preliminary data.</text>
</comment>
<evidence type="ECO:0000256" key="1">
    <source>
        <dbReference type="ARBA" id="ARBA00023012"/>
    </source>
</evidence>
<keyword evidence="3" id="KW-0804">Transcription</keyword>
<dbReference type="RefSeq" id="WP_282698959.1">
    <property type="nucleotide sequence ID" value="NZ_JABXJJ020000032.1"/>
</dbReference>
<feature type="region of interest" description="Disordered" evidence="4">
    <location>
        <begin position="1"/>
        <end position="25"/>
    </location>
</feature>
<evidence type="ECO:0000256" key="4">
    <source>
        <dbReference type="SAM" id="MobiDB-lite"/>
    </source>
</evidence>
<dbReference type="SUPFAM" id="SSF46894">
    <property type="entry name" value="C-terminal effector domain of the bipartite response regulators"/>
    <property type="match status" value="1"/>
</dbReference>
<dbReference type="SMART" id="SM01043">
    <property type="entry name" value="BTAD"/>
    <property type="match status" value="1"/>
</dbReference>
<dbReference type="Pfam" id="PF03704">
    <property type="entry name" value="BTAD"/>
    <property type="match status" value="1"/>
</dbReference>
<dbReference type="InterPro" id="IPR005158">
    <property type="entry name" value="BTAD"/>
</dbReference>
<organism evidence="6">
    <name type="scientific">Streptantibioticus silvisoli</name>
    <dbReference type="NCBI Taxonomy" id="2705255"/>
    <lineage>
        <taxon>Bacteria</taxon>
        <taxon>Bacillati</taxon>
        <taxon>Actinomycetota</taxon>
        <taxon>Actinomycetes</taxon>
        <taxon>Kitasatosporales</taxon>
        <taxon>Streptomycetaceae</taxon>
        <taxon>Streptantibioticus</taxon>
    </lineage>
</organism>
<sequence length="846" mass="85044">MAMESVRFLADPPSAAPPRDAEDGPRFGILGSLRIRSADTFVTRGSPQQQAFMAALLLQPGHAATLAELVDALWGDCPPDTAVTTIRTHAWWWRRLLEKRGAIPRVLVSVGDGYQIALPGPVTDLETVGELADRAAQVRREGREAEAAALLSHALGLWRGHALAGVPGAFAAQQRSRLTELRTALSEEYFDLQLALGRAAIVVPDLFVLSERHPLRERAHGLLMRALHATGRQAEALAVFGRVRRLLVAEHGIAPSPLLVQLHQQILEGDPALDDPAGPLPAGPVSAGPVSAGPVSAEALTTSGRGDVMSSGTFGAAGSSGAAGAPGAAGVPASSGAFGTAGPSHAADASGAAGTPAASGAFGPAGTPAATGASGALGTSDASGASAALAGAAPGAVPDAAVPAVAAGGPAPIGGPGTVVAAPTGGAGTAPTAPVAPASAPPAIPAASVPSAIPAAFAADPGTAAPTVPAGGPGAAPAALPSAQSAVPVAVPAAALERRGPVAWPVPRQLPGDIGDFAGRTESLRAAVRALTTPERTGPAIVVVGGSPGSGKSVFAVRVAHRVHDDYPAGQLYADLCPGGTAADPAQVLAGFLQSLGLPAATVPDGLANRSALFRSVVDDLDLLVVLDNALDLDQVRPLLPGSPRCGVLLTGRAQLSALSATERVRLEPFAVTESLDLLSSAVGASRVAADRAGAIALVRACGMLPAAVRAAGARLAARPQWPFGALTGLLGEGDRRLRELSPNDPSLTDSFERGYRQLAPAQAEAWQRLAPHGPDISLPGASSVLRISELQAERVLEELVDASMLESPAYRRYRYPDLLLAFARAKQAEAGGTGRPVSFPAPGAA</sequence>
<name>A0AA90H7K7_9ACTN</name>
<dbReference type="InterPro" id="IPR036388">
    <property type="entry name" value="WH-like_DNA-bd_sf"/>
</dbReference>
<feature type="domain" description="Bacterial transcriptional activator" evidence="5">
    <location>
        <begin position="123"/>
        <end position="267"/>
    </location>
</feature>
<dbReference type="InterPro" id="IPR011990">
    <property type="entry name" value="TPR-like_helical_dom_sf"/>
</dbReference>
<dbReference type="Gene3D" id="3.40.50.300">
    <property type="entry name" value="P-loop containing nucleotide triphosphate hydrolases"/>
    <property type="match status" value="1"/>
</dbReference>
<dbReference type="CDD" id="cd15831">
    <property type="entry name" value="BTAD"/>
    <property type="match status" value="1"/>
</dbReference>
<dbReference type="Gene3D" id="1.25.40.10">
    <property type="entry name" value="Tetratricopeptide repeat domain"/>
    <property type="match status" value="1"/>
</dbReference>
<proteinExistence type="predicted"/>
<dbReference type="GO" id="GO:0000160">
    <property type="term" value="P:phosphorelay signal transduction system"/>
    <property type="evidence" value="ECO:0007669"/>
    <property type="project" value="UniProtKB-KW"/>
</dbReference>
<feature type="region of interest" description="Disordered" evidence="4">
    <location>
        <begin position="425"/>
        <end position="444"/>
    </location>
</feature>
<gene>
    <name evidence="6" type="ORF">POF50_024415</name>
</gene>
<keyword evidence="1" id="KW-0902">Two-component regulatory system</keyword>
<dbReference type="PANTHER" id="PTHR35807">
    <property type="entry name" value="TRANSCRIPTIONAL REGULATOR REDD-RELATED"/>
    <property type="match status" value="1"/>
</dbReference>
<reference evidence="6" key="1">
    <citation type="submission" date="2023-05" db="EMBL/GenBank/DDBJ databases">
        <title>Streptantibioticus silvisoli sp. nov., acidotolerant actinomycetes 1 from pine litter.</title>
        <authorList>
            <person name="Swiecimska M."/>
            <person name="Golinska P."/>
            <person name="Sangal V."/>
            <person name="Wachnowicz B."/>
            <person name="Goodfellow M."/>
        </authorList>
    </citation>
    <scope>NUCLEOTIDE SEQUENCE</scope>
    <source>
        <strain evidence="6">SL13</strain>
    </source>
</reference>
<dbReference type="SUPFAM" id="SSF48452">
    <property type="entry name" value="TPR-like"/>
    <property type="match status" value="1"/>
</dbReference>
<dbReference type="InterPro" id="IPR051677">
    <property type="entry name" value="AfsR-DnrI-RedD_regulator"/>
</dbReference>
<protein>
    <submittedName>
        <fullName evidence="6">AfsR/SARP family transcriptional regulator</fullName>
    </submittedName>
</protein>
<dbReference type="GO" id="GO:0006355">
    <property type="term" value="P:regulation of DNA-templated transcription"/>
    <property type="evidence" value="ECO:0007669"/>
    <property type="project" value="InterPro"/>
</dbReference>
<dbReference type="PANTHER" id="PTHR35807:SF1">
    <property type="entry name" value="TRANSCRIPTIONAL REGULATOR REDD"/>
    <property type="match status" value="1"/>
</dbReference>
<dbReference type="AlphaFoldDB" id="A0AA90H7K7"/>
<feature type="region of interest" description="Disordered" evidence="4">
    <location>
        <begin position="339"/>
        <end position="358"/>
    </location>
</feature>
<feature type="region of interest" description="Disordered" evidence="4">
    <location>
        <begin position="270"/>
        <end position="297"/>
    </location>
</feature>
<evidence type="ECO:0000256" key="2">
    <source>
        <dbReference type="ARBA" id="ARBA00023015"/>
    </source>
</evidence>
<accession>A0AA90H7K7</accession>
<dbReference type="InterPro" id="IPR016032">
    <property type="entry name" value="Sig_transdc_resp-reg_C-effctor"/>
</dbReference>
<dbReference type="InterPro" id="IPR027417">
    <property type="entry name" value="P-loop_NTPase"/>
</dbReference>